<keyword evidence="2" id="KW-1185">Reference proteome</keyword>
<evidence type="ECO:0000313" key="2">
    <source>
        <dbReference type="Proteomes" id="UP000789525"/>
    </source>
</evidence>
<proteinExistence type="predicted"/>
<dbReference type="EMBL" id="CAJVPT010006997">
    <property type="protein sequence ID" value="CAG8536499.1"/>
    <property type="molecule type" value="Genomic_DNA"/>
</dbReference>
<evidence type="ECO:0000313" key="1">
    <source>
        <dbReference type="EMBL" id="CAG8536499.1"/>
    </source>
</evidence>
<sequence length="172" mass="20315">MNFLLRNLSGSQKANFKLNSLDKSLLLEPENPKILRARGETYQRMGRYEESLTDLNKSLEIEPNNADTLKIRGKTYYMMGKYEEYHRDLNKSLEILEVSITDAFSLETKRGKKKSSSDKPFKLEPINSKLHRKKLNRKKYFSAPFDTRPFLLDSQEENDRIWEEFKNSLQIN</sequence>
<organism evidence="1 2">
    <name type="scientific">Acaulospora colombiana</name>
    <dbReference type="NCBI Taxonomy" id="27376"/>
    <lineage>
        <taxon>Eukaryota</taxon>
        <taxon>Fungi</taxon>
        <taxon>Fungi incertae sedis</taxon>
        <taxon>Mucoromycota</taxon>
        <taxon>Glomeromycotina</taxon>
        <taxon>Glomeromycetes</taxon>
        <taxon>Diversisporales</taxon>
        <taxon>Acaulosporaceae</taxon>
        <taxon>Acaulospora</taxon>
    </lineage>
</organism>
<dbReference type="Proteomes" id="UP000789525">
    <property type="component" value="Unassembled WGS sequence"/>
</dbReference>
<accession>A0ACA9LN25</accession>
<name>A0ACA9LN25_9GLOM</name>
<reference evidence="1" key="1">
    <citation type="submission" date="2021-06" db="EMBL/GenBank/DDBJ databases">
        <authorList>
            <person name="Kallberg Y."/>
            <person name="Tangrot J."/>
            <person name="Rosling A."/>
        </authorList>
    </citation>
    <scope>NUCLEOTIDE SEQUENCE</scope>
    <source>
        <strain evidence="1">CL356</strain>
    </source>
</reference>
<gene>
    <name evidence="1" type="ORF">ACOLOM_LOCUS4291</name>
</gene>
<comment type="caution">
    <text evidence="1">The sequence shown here is derived from an EMBL/GenBank/DDBJ whole genome shotgun (WGS) entry which is preliminary data.</text>
</comment>
<protein>
    <submittedName>
        <fullName evidence="1">7347_t:CDS:1</fullName>
    </submittedName>
</protein>